<dbReference type="AlphaFoldDB" id="A0A1E3KR30"/>
<comment type="caution">
    <text evidence="1">The sequence shown here is derived from an EMBL/GenBank/DDBJ whole genome shotgun (WGS) entry which is preliminary data.</text>
</comment>
<dbReference type="EMBL" id="MCOL01000001">
    <property type="protein sequence ID" value="ODO60721.1"/>
    <property type="molecule type" value="Genomic_DNA"/>
</dbReference>
<name>A0A1E3KR30_LACPN</name>
<evidence type="ECO:0000313" key="2">
    <source>
        <dbReference type="Proteomes" id="UP000094892"/>
    </source>
</evidence>
<dbReference type="PATRIC" id="fig|1590.306.peg.667"/>
<accession>A0A1E3KR30</accession>
<evidence type="ECO:0000313" key="1">
    <source>
        <dbReference type="EMBL" id="ODO60721.1"/>
    </source>
</evidence>
<dbReference type="RefSeq" id="WP_069302427.1">
    <property type="nucleotide sequence ID" value="NZ_CP185953.1"/>
</dbReference>
<proteinExistence type="predicted"/>
<reference evidence="1 2" key="1">
    <citation type="submission" date="2016-08" db="EMBL/GenBank/DDBJ databases">
        <title>Genome sequencing of Lactobacillus plantarum JSA22, isolated from fermented soybean paste.</title>
        <authorList>
            <person name="Choi H.S."/>
        </authorList>
    </citation>
    <scope>NUCLEOTIDE SEQUENCE [LARGE SCALE GENOMIC DNA]</scope>
    <source>
        <strain evidence="1 2">JSA22</strain>
    </source>
</reference>
<sequence>MAKVLNAYQKGNETAIATGDATSVAITGLAAGTVVATGDYQVAYVDGSQASDKVDVPGFTVLAAKPADPQDVKATATTDGASVTAS</sequence>
<organism evidence="1 2">
    <name type="scientific">Lactiplantibacillus plantarum</name>
    <name type="common">Lactobacillus plantarum</name>
    <dbReference type="NCBI Taxonomy" id="1590"/>
    <lineage>
        <taxon>Bacteria</taxon>
        <taxon>Bacillati</taxon>
        <taxon>Bacillota</taxon>
        <taxon>Bacilli</taxon>
        <taxon>Lactobacillales</taxon>
        <taxon>Lactobacillaceae</taxon>
        <taxon>Lactiplantibacillus</taxon>
    </lineage>
</organism>
<dbReference type="Proteomes" id="UP000094892">
    <property type="component" value="Unassembled WGS sequence"/>
</dbReference>
<gene>
    <name evidence="1" type="ORF">LPJSA22_00668</name>
</gene>
<protein>
    <submittedName>
        <fullName evidence="1">Uncharacterized protein</fullName>
    </submittedName>
</protein>